<comment type="caution">
    <text evidence="15">The sequence shown here is derived from an EMBL/GenBank/DDBJ whole genome shotgun (WGS) entry which is preliminary data.</text>
</comment>
<dbReference type="SMART" id="SM00103">
    <property type="entry name" value="ALBUMIN"/>
    <property type="match status" value="1"/>
</dbReference>
<keyword evidence="2" id="KW-0488">Methylation</keyword>
<reference evidence="15" key="1">
    <citation type="submission" date="2020-03" db="EMBL/GenBank/DDBJ databases">
        <title>Studies in the Genomics of Life Span.</title>
        <authorList>
            <person name="Glass D."/>
        </authorList>
    </citation>
    <scope>NUCLEOTIDE SEQUENCE</scope>
    <source>
        <strain evidence="15">SUZIE</strain>
        <tissue evidence="15">Muscle</tissue>
    </source>
</reference>
<keyword evidence="6" id="KW-0479">Metal-binding</keyword>
<dbReference type="GO" id="GO:0072562">
    <property type="term" value="C:blood microparticle"/>
    <property type="evidence" value="ECO:0007669"/>
    <property type="project" value="TreeGrafter"/>
</dbReference>
<dbReference type="PRINTS" id="PR00802">
    <property type="entry name" value="SERUMALBUMIN"/>
</dbReference>
<evidence type="ECO:0000256" key="13">
    <source>
        <dbReference type="ARBA" id="ARBA00039343"/>
    </source>
</evidence>
<keyword evidence="5" id="KW-0165">Cleavage on pair of basic residues</keyword>
<dbReference type="GO" id="GO:1903981">
    <property type="term" value="F:enterobactin binding"/>
    <property type="evidence" value="ECO:0007669"/>
    <property type="project" value="TreeGrafter"/>
</dbReference>
<evidence type="ECO:0000256" key="4">
    <source>
        <dbReference type="ARBA" id="ARBA00022553"/>
    </source>
</evidence>
<name>A0AA41NJT4_SCICA</name>
<dbReference type="PANTHER" id="PTHR11385">
    <property type="entry name" value="SERUM ALBUMIN-RELATED"/>
    <property type="match status" value="1"/>
</dbReference>
<dbReference type="AlphaFoldDB" id="A0AA41NJT4"/>
<evidence type="ECO:0000256" key="2">
    <source>
        <dbReference type="ARBA" id="ARBA00022481"/>
    </source>
</evidence>
<keyword evidence="12" id="KW-1015">Disulfide bond</keyword>
<dbReference type="FunFam" id="1.10.246.10:FF:000002">
    <property type="entry name" value="Serum albumin"/>
    <property type="match status" value="1"/>
</dbReference>
<evidence type="ECO:0000313" key="15">
    <source>
        <dbReference type="EMBL" id="MBZ3891652.1"/>
    </source>
</evidence>
<keyword evidence="16" id="KW-1185">Reference proteome</keyword>
<dbReference type="GO" id="GO:0046872">
    <property type="term" value="F:metal ion binding"/>
    <property type="evidence" value="ECO:0007669"/>
    <property type="project" value="UniProtKB-KW"/>
</dbReference>
<evidence type="ECO:0000256" key="7">
    <source>
        <dbReference type="ARBA" id="ARBA00022737"/>
    </source>
</evidence>
<evidence type="ECO:0000259" key="14">
    <source>
        <dbReference type="PROSITE" id="PS51438"/>
    </source>
</evidence>
<evidence type="ECO:0000256" key="8">
    <source>
        <dbReference type="ARBA" id="ARBA00022833"/>
    </source>
</evidence>
<dbReference type="InterPro" id="IPR020858">
    <property type="entry name" value="Serum_albumin-like"/>
</dbReference>
<keyword evidence="7" id="KW-0677">Repeat</keyword>
<dbReference type="Gene3D" id="1.10.246.10">
    <property type="match status" value="3"/>
</dbReference>
<dbReference type="InterPro" id="IPR014760">
    <property type="entry name" value="Serum_albumin_N"/>
</dbReference>
<dbReference type="EMBL" id="JAATJV010451699">
    <property type="protein sequence ID" value="MBZ3891652.1"/>
    <property type="molecule type" value="Genomic_DNA"/>
</dbReference>
<gene>
    <name evidence="15" type="ORF">SUZIE_214040</name>
</gene>
<evidence type="ECO:0000256" key="6">
    <source>
        <dbReference type="ARBA" id="ARBA00022723"/>
    </source>
</evidence>
<evidence type="ECO:0000256" key="11">
    <source>
        <dbReference type="ARBA" id="ARBA00023121"/>
    </source>
</evidence>
<dbReference type="GO" id="GO:0008289">
    <property type="term" value="F:lipid binding"/>
    <property type="evidence" value="ECO:0007669"/>
    <property type="project" value="UniProtKB-KW"/>
</dbReference>
<keyword evidence="10" id="KW-0186">Copper</keyword>
<protein>
    <recommendedName>
        <fullName evidence="13">Albumin</fullName>
    </recommendedName>
</protein>
<evidence type="ECO:0000256" key="10">
    <source>
        <dbReference type="ARBA" id="ARBA00023008"/>
    </source>
</evidence>
<evidence type="ECO:0000256" key="3">
    <source>
        <dbReference type="ARBA" id="ARBA00022525"/>
    </source>
</evidence>
<keyword evidence="3" id="KW-0964">Secreted</keyword>
<evidence type="ECO:0000313" key="16">
    <source>
        <dbReference type="Proteomes" id="UP001166674"/>
    </source>
</evidence>
<dbReference type="SUPFAM" id="SSF48552">
    <property type="entry name" value="Serum albumin-like"/>
    <property type="match status" value="2"/>
</dbReference>
<accession>A0AA41NJT4</accession>
<keyword evidence="9" id="KW-0106">Calcium</keyword>
<comment type="subcellular location">
    <subcellularLocation>
        <location evidence="1">Secreted</location>
    </subcellularLocation>
</comment>
<dbReference type="GO" id="GO:0005737">
    <property type="term" value="C:cytoplasm"/>
    <property type="evidence" value="ECO:0007669"/>
    <property type="project" value="TreeGrafter"/>
</dbReference>
<dbReference type="PANTHER" id="PTHR11385:SF15">
    <property type="entry name" value="ALBUMIN"/>
    <property type="match status" value="1"/>
</dbReference>
<proteinExistence type="predicted"/>
<evidence type="ECO:0000256" key="5">
    <source>
        <dbReference type="ARBA" id="ARBA00022685"/>
    </source>
</evidence>
<dbReference type="Pfam" id="PF00273">
    <property type="entry name" value="Serum_albumin"/>
    <property type="match status" value="2"/>
</dbReference>
<evidence type="ECO:0000256" key="1">
    <source>
        <dbReference type="ARBA" id="ARBA00004613"/>
    </source>
</evidence>
<keyword evidence="11" id="KW-0446">Lipid-binding</keyword>
<dbReference type="InterPro" id="IPR000264">
    <property type="entry name" value="ALB/AFP/VDB"/>
</dbReference>
<sequence>MHTGQQMPFSALPARPFSLPLLSKSWVLLTFSQYLQKSAYDDLAKLTTEVTDLAKACAADDSGAECNKPLNLFKFICDNQDTVAKKVATCCAKPELERSHCIAELEEDDKPDNLPPKTADFAEDKDVCENYAEAKDIFLGTFLYEYSRRHPEYGSLLLLRIIKAYEARLEKCCAEADPPACYGNVICYTQKIPQVSTPTLVETSNHLGKVATKCCKLSEAHKMPCVEDHLSAVLNSLCVNHEKNPVSESPNAALSPS</sequence>
<dbReference type="Proteomes" id="UP001166674">
    <property type="component" value="Unassembled WGS sequence"/>
</dbReference>
<keyword evidence="4" id="KW-0597">Phosphoprotein</keyword>
<feature type="domain" description="Albumin" evidence="14">
    <location>
        <begin position="1"/>
        <end position="191"/>
    </location>
</feature>
<keyword evidence="8" id="KW-0862">Zinc</keyword>
<evidence type="ECO:0000256" key="9">
    <source>
        <dbReference type="ARBA" id="ARBA00022837"/>
    </source>
</evidence>
<dbReference type="CDD" id="cd00015">
    <property type="entry name" value="ALBUMIN"/>
    <property type="match status" value="1"/>
</dbReference>
<evidence type="ECO:0000256" key="12">
    <source>
        <dbReference type="ARBA" id="ARBA00023157"/>
    </source>
</evidence>
<organism evidence="15 16">
    <name type="scientific">Sciurus carolinensis</name>
    <name type="common">Eastern gray squirrel</name>
    <dbReference type="NCBI Taxonomy" id="30640"/>
    <lineage>
        <taxon>Eukaryota</taxon>
        <taxon>Metazoa</taxon>
        <taxon>Chordata</taxon>
        <taxon>Craniata</taxon>
        <taxon>Vertebrata</taxon>
        <taxon>Euteleostomi</taxon>
        <taxon>Mammalia</taxon>
        <taxon>Eutheria</taxon>
        <taxon>Euarchontoglires</taxon>
        <taxon>Glires</taxon>
        <taxon>Rodentia</taxon>
        <taxon>Sciuromorpha</taxon>
        <taxon>Sciuridae</taxon>
        <taxon>Sciurinae</taxon>
        <taxon>Sciurini</taxon>
        <taxon>Sciurus</taxon>
    </lineage>
</organism>
<dbReference type="PROSITE" id="PS51438">
    <property type="entry name" value="ALBUMIN_2"/>
    <property type="match status" value="1"/>
</dbReference>